<dbReference type="Proteomes" id="UP000323856">
    <property type="component" value="Unassembled WGS sequence"/>
</dbReference>
<comment type="caution">
    <text evidence="1">The sequence shown here is derived from an EMBL/GenBank/DDBJ whole genome shotgun (WGS) entry which is preliminary data.</text>
</comment>
<evidence type="ECO:0000313" key="1">
    <source>
        <dbReference type="EMBL" id="KAA0978564.1"/>
    </source>
</evidence>
<protein>
    <recommendedName>
        <fullName evidence="3">DUF892 family protein</fullName>
    </recommendedName>
</protein>
<name>A0A5B0EHQ0_9MICC</name>
<organism evidence="1 2">
    <name type="scientific">Paeniglutamicibacter gangotriensis</name>
    <dbReference type="NCBI Taxonomy" id="254787"/>
    <lineage>
        <taxon>Bacteria</taxon>
        <taxon>Bacillati</taxon>
        <taxon>Actinomycetota</taxon>
        <taxon>Actinomycetes</taxon>
        <taxon>Micrococcales</taxon>
        <taxon>Micrococcaceae</taxon>
        <taxon>Paeniglutamicibacter</taxon>
    </lineage>
</organism>
<evidence type="ECO:0008006" key="3">
    <source>
        <dbReference type="Google" id="ProtNLM"/>
    </source>
</evidence>
<dbReference type="EMBL" id="VOBL01000004">
    <property type="protein sequence ID" value="KAA0978564.1"/>
    <property type="molecule type" value="Genomic_DNA"/>
</dbReference>
<dbReference type="RefSeq" id="WP_149618867.1">
    <property type="nucleotide sequence ID" value="NZ_VOBL01000004.1"/>
</dbReference>
<gene>
    <name evidence="1" type="ORF">FQ154_04825</name>
</gene>
<proteinExistence type="predicted"/>
<sequence length="167" mass="19053">MEEHRGINHSIYSNYLNEHLLGSEGGVNAFKAAADTWRGTPHEGTFKSLARQVKADQDDLHRIIRDLGYDHAPLRNALTLGVRLAGRINPVNLLRRRKIAMAQVELDTLTGMLRAKLSMWETLLLLQLRDPRLDAALLKDLHRRAEEQITQVRGVIEASWEERFLAD</sequence>
<evidence type="ECO:0000313" key="2">
    <source>
        <dbReference type="Proteomes" id="UP000323856"/>
    </source>
</evidence>
<dbReference type="OrthoDB" id="3733286at2"/>
<dbReference type="AlphaFoldDB" id="A0A5B0EHQ0"/>
<accession>A0A5B0EHQ0</accession>
<reference evidence="1 2" key="1">
    <citation type="submission" date="2019-07" db="EMBL/GenBank/DDBJ databases">
        <title>Analysis of the biochemical properties, biological activity and biotechnological potential of siderophores and biosurfactants produced by Antarctic psychrotolerant bacteria.</title>
        <authorList>
            <person name="Styczynski M."/>
            <person name="Krucon T."/>
            <person name="Decewicz P."/>
            <person name="Dziewit L."/>
        </authorList>
    </citation>
    <scope>NUCLEOTIDE SEQUENCE [LARGE SCALE GENOMIC DNA]</scope>
    <source>
        <strain evidence="1 2">ANT_H27</strain>
    </source>
</reference>